<dbReference type="KEGG" id="ssm:Spirs_2748"/>
<dbReference type="Pfam" id="PF01208">
    <property type="entry name" value="URO-D"/>
    <property type="match status" value="1"/>
</dbReference>
<dbReference type="STRING" id="573413.Spirs_2748"/>
<dbReference type="PANTHER" id="PTHR47099">
    <property type="entry name" value="METHYLCOBAMIDE:COM METHYLTRANSFERASE MTBA"/>
    <property type="match status" value="1"/>
</dbReference>
<dbReference type="InterPro" id="IPR052024">
    <property type="entry name" value="Methanogen_methyltrans"/>
</dbReference>
<dbReference type="PANTHER" id="PTHR47099:SF1">
    <property type="entry name" value="METHYLCOBAMIDE:COM METHYLTRANSFERASE MTBA"/>
    <property type="match status" value="1"/>
</dbReference>
<dbReference type="eggNOG" id="COG0407">
    <property type="taxonomic scope" value="Bacteria"/>
</dbReference>
<dbReference type="RefSeq" id="WP_013255313.1">
    <property type="nucleotide sequence ID" value="NC_014364.1"/>
</dbReference>
<proteinExistence type="predicted"/>
<sequence length="449" mass="49221">MTGKERIAKVMANQKTDKIPWVPFAGVHAGKLKGYNAKEVSCDLEKLVESLLEVHRIYEPDGQPVVFDLQIEAEILGCDLVWADDAPPTVSSHPLSESDEIPTAIPAPDEGRLPMVLEAMRRMKKEVGKDTALYGLICGPFTLASHLRGTNIFMDMMLEPEKVEKLLAYTLEVAKAMSGYYVETGMDVIAVVDPLISQISPAHFDQFMAAPFSRLFDHIRGLGAFSSFFVCGNATANIEPMCKTGPDSISVDENVDLAAAKQITDRYNIVIGGNIPLTTVMLFGTQQDNMKATLDLIDSVDPKNLIVSPGCDMPYDTPIENSVAIGQTLRQPELSRQMIANYQKEDLVFEGELPDYDTLPRPLVEVFTLDSATCAACTYMLASAMDAKAHFGTAIDVVEYKYTTPQNIARMAKMGVKQLPSIYINGRLAYSSIIPGREELIANIGAHLS</sequence>
<dbReference type="SUPFAM" id="SSF51726">
    <property type="entry name" value="UROD/MetE-like"/>
    <property type="match status" value="1"/>
</dbReference>
<dbReference type="HOGENOM" id="CLU_040933_2_2_12"/>
<evidence type="ECO:0000313" key="3">
    <source>
        <dbReference type="Proteomes" id="UP000002318"/>
    </source>
</evidence>
<dbReference type="InterPro" id="IPR036249">
    <property type="entry name" value="Thioredoxin-like_sf"/>
</dbReference>
<dbReference type="EMBL" id="CP002116">
    <property type="protein sequence ID" value="ADK81852.1"/>
    <property type="molecule type" value="Genomic_DNA"/>
</dbReference>
<feature type="domain" description="Uroporphyrinogen decarboxylase (URO-D)" evidence="1">
    <location>
        <begin position="3"/>
        <end position="325"/>
    </location>
</feature>
<reference evidence="2 3" key="1">
    <citation type="journal article" date="2010" name="Stand. Genomic Sci.">
        <title>Complete genome sequence of Spirochaeta smaragdinae type strain (SEBR 4228).</title>
        <authorList>
            <person name="Mavromatis K."/>
            <person name="Yasawong M."/>
            <person name="Chertkov O."/>
            <person name="Lapidus A."/>
            <person name="Lucas S."/>
            <person name="Nolan M."/>
            <person name="Del Rio T.G."/>
            <person name="Tice H."/>
            <person name="Cheng J.F."/>
            <person name="Pitluck S."/>
            <person name="Liolios K."/>
            <person name="Ivanova N."/>
            <person name="Tapia R."/>
            <person name="Han C."/>
            <person name="Bruce D."/>
            <person name="Goodwin L."/>
            <person name="Pati A."/>
            <person name="Chen A."/>
            <person name="Palaniappan K."/>
            <person name="Land M."/>
            <person name="Hauser L."/>
            <person name="Chang Y.J."/>
            <person name="Jeffries C.D."/>
            <person name="Detter J.C."/>
            <person name="Rohde M."/>
            <person name="Brambilla E."/>
            <person name="Spring S."/>
            <person name="Goker M."/>
            <person name="Sikorski J."/>
            <person name="Woyke T."/>
            <person name="Bristow J."/>
            <person name="Eisen J.A."/>
            <person name="Markowitz V."/>
            <person name="Hugenholtz P."/>
            <person name="Klenk H.P."/>
            <person name="Kyrpides N.C."/>
        </authorList>
    </citation>
    <scope>NUCLEOTIDE SEQUENCE [LARGE SCALE GENOMIC DNA]</scope>
    <source>
        <strain evidence="3">DSM 11293 / JCM 15392 / SEBR 4228</strain>
    </source>
</reference>
<dbReference type="Gene3D" id="3.40.30.10">
    <property type="entry name" value="Glutaredoxin"/>
    <property type="match status" value="1"/>
</dbReference>
<gene>
    <name evidence="2" type="ordered locus">Spirs_2748</name>
</gene>
<dbReference type="Gene3D" id="3.20.20.210">
    <property type="match status" value="1"/>
</dbReference>
<dbReference type="Proteomes" id="UP000002318">
    <property type="component" value="Chromosome"/>
</dbReference>
<dbReference type="OrthoDB" id="9780425at2"/>
<keyword evidence="3" id="KW-1185">Reference proteome</keyword>
<dbReference type="InterPro" id="IPR038071">
    <property type="entry name" value="UROD/MetE-like_sf"/>
</dbReference>
<dbReference type="GO" id="GO:0006779">
    <property type="term" value="P:porphyrin-containing compound biosynthetic process"/>
    <property type="evidence" value="ECO:0007669"/>
    <property type="project" value="InterPro"/>
</dbReference>
<organism evidence="2 3">
    <name type="scientific">Sediminispirochaeta smaragdinae (strain DSM 11293 / JCM 15392 / SEBR 4228)</name>
    <name type="common">Spirochaeta smaragdinae</name>
    <dbReference type="NCBI Taxonomy" id="573413"/>
    <lineage>
        <taxon>Bacteria</taxon>
        <taxon>Pseudomonadati</taxon>
        <taxon>Spirochaetota</taxon>
        <taxon>Spirochaetia</taxon>
        <taxon>Spirochaetales</taxon>
        <taxon>Spirochaetaceae</taxon>
        <taxon>Sediminispirochaeta</taxon>
    </lineage>
</organism>
<accession>E1R8U5</accession>
<dbReference type="AlphaFoldDB" id="E1R8U5"/>
<evidence type="ECO:0000259" key="1">
    <source>
        <dbReference type="Pfam" id="PF01208"/>
    </source>
</evidence>
<name>E1R8U5_SEDSS</name>
<dbReference type="InterPro" id="IPR000257">
    <property type="entry name" value="Uroporphyrinogen_deCOase"/>
</dbReference>
<dbReference type="SUPFAM" id="SSF52833">
    <property type="entry name" value="Thioredoxin-like"/>
    <property type="match status" value="1"/>
</dbReference>
<dbReference type="CDD" id="cd03465">
    <property type="entry name" value="URO-D_like"/>
    <property type="match status" value="1"/>
</dbReference>
<protein>
    <submittedName>
        <fullName evidence="2">Uroporphyrinogen decarboxylase (URO-D)</fullName>
    </submittedName>
</protein>
<evidence type="ECO:0000313" key="2">
    <source>
        <dbReference type="EMBL" id="ADK81852.1"/>
    </source>
</evidence>
<dbReference type="GO" id="GO:0004853">
    <property type="term" value="F:uroporphyrinogen decarboxylase activity"/>
    <property type="evidence" value="ECO:0007669"/>
    <property type="project" value="InterPro"/>
</dbReference>